<keyword evidence="2" id="KW-0812">Transmembrane</keyword>
<feature type="compositionally biased region" description="Polar residues" evidence="1">
    <location>
        <begin position="1046"/>
        <end position="1070"/>
    </location>
</feature>
<dbReference type="AlphaFoldDB" id="A0A8H3FSW1"/>
<feature type="region of interest" description="Disordered" evidence="1">
    <location>
        <begin position="421"/>
        <end position="568"/>
    </location>
</feature>
<feature type="compositionally biased region" description="Basic and acidic residues" evidence="1">
    <location>
        <begin position="490"/>
        <end position="502"/>
    </location>
</feature>
<proteinExistence type="predicted"/>
<feature type="compositionally biased region" description="Polar residues" evidence="1">
    <location>
        <begin position="459"/>
        <end position="470"/>
    </location>
</feature>
<feature type="compositionally biased region" description="Pro residues" evidence="1">
    <location>
        <begin position="203"/>
        <end position="222"/>
    </location>
</feature>
<name>A0A8H3FSW1_9LECA</name>
<feature type="compositionally biased region" description="Basic and acidic residues" evidence="1">
    <location>
        <begin position="969"/>
        <end position="980"/>
    </location>
</feature>
<protein>
    <submittedName>
        <fullName evidence="3">Uncharacterized protein</fullName>
    </submittedName>
</protein>
<dbReference type="Proteomes" id="UP000664521">
    <property type="component" value="Unassembled WGS sequence"/>
</dbReference>
<evidence type="ECO:0000256" key="1">
    <source>
        <dbReference type="SAM" id="MobiDB-lite"/>
    </source>
</evidence>
<dbReference type="EMBL" id="CAJPDS010000051">
    <property type="protein sequence ID" value="CAF9929385.1"/>
    <property type="molecule type" value="Genomic_DNA"/>
</dbReference>
<organism evidence="3 4">
    <name type="scientific">Heterodermia speciosa</name>
    <dbReference type="NCBI Taxonomy" id="116794"/>
    <lineage>
        <taxon>Eukaryota</taxon>
        <taxon>Fungi</taxon>
        <taxon>Dikarya</taxon>
        <taxon>Ascomycota</taxon>
        <taxon>Pezizomycotina</taxon>
        <taxon>Lecanoromycetes</taxon>
        <taxon>OSLEUM clade</taxon>
        <taxon>Lecanoromycetidae</taxon>
        <taxon>Caliciales</taxon>
        <taxon>Physciaceae</taxon>
        <taxon>Heterodermia</taxon>
    </lineage>
</organism>
<feature type="compositionally biased region" description="Basic and acidic residues" evidence="1">
    <location>
        <begin position="816"/>
        <end position="852"/>
    </location>
</feature>
<keyword evidence="2" id="KW-0472">Membrane</keyword>
<feature type="compositionally biased region" description="Polar residues" evidence="1">
    <location>
        <begin position="531"/>
        <end position="568"/>
    </location>
</feature>
<feature type="compositionally biased region" description="Basic and acidic residues" evidence="1">
    <location>
        <begin position="902"/>
        <end position="921"/>
    </location>
</feature>
<evidence type="ECO:0000256" key="2">
    <source>
        <dbReference type="SAM" id="Phobius"/>
    </source>
</evidence>
<feature type="compositionally biased region" description="Acidic residues" evidence="1">
    <location>
        <begin position="273"/>
        <end position="282"/>
    </location>
</feature>
<sequence>MSPAINSIVMTAIMQPLPTFSFIGQLCWGYHMARVRFLPLIKAIGCGILGFLGIIGFLGFIAQALTDFHDMMSLEARSDADMDNMEQMVPGSNLALVIPNEIENLRQDNTTLRKYVAFLAALLLHSLIVLNVSQTDGRNADSRQSLILWSRRDASEEVAPLPKNLEAANGTCQSGVGNEDSGLDMTLQTIGHEATKSEAVPIEPVPIEPVPIEPVPIEPVPIEPESTGSRPSNDEADDGSGLIMTSDDEDDKNFEQAPGFPPTIPDTTNNLQDESESSDEFYLADESDPVITSDVNEKDKCPQQCVGLPATIPETTNNGQDESGSSDGFYLADESDPVITSDVNEKDKCPQQCVGLPATIPETTKNGQDESGSSHEFSLTDESDPVITSDVNEKDKYPVITSDVNEKDKCPQQCVGLPATIPETTKNGQDESGSSHGFSLADESDPVITSDVDQKNKCSEQSVGFPTTTPKAPKIKDGSGFSDRSPLGELKFEHQTRLESENQSKAAEPKIVAPKIVEPKIAEPKPVEPPNATTCEITEPSTAGEPSQSLKPVNSAGPSKSAQSRPANSLNLGSLAHEINQISIDEKSVASPARQDVEMKDDLQITFGSSAPPALFTSPSASSSPDVDMTDVHITYEDVEMTDTDGNKLVVPQFRLATPQYTLIIPECKMDVFMWDVFGWEKVHWSEYLRTTQIRRKNFTPAHILTSRTQKAQVPRPTARYPDISTFQWLPDMSNVQVIPNIDTSWDSATSSSSTISHSLPGLVTVPSQSSNCTKVLPSPIPAQSSSHSTKPRSSAVDAPSAKTPSIDPDEIDLYFNEKDKEYEPEKFDGPPRSSRELSRVQKESRDKKEAEDVYELSSDEDDDVPFDGAPKPTVNPAPRPASKSTDQFSLSDDEDYVPEPYRPDYFHGKKKMPDGTERKTRNPKAPSKRVVKGASEPVPKSIAAPSPRSPKRSHQDLVDGDFATEIGTEQKVDESERPSKRPVTYGRQPANQTAPVPDVKPASQSNVQPNDTPTPQPAPESATGSPRSPKRSHQELVDDDFSTELDGTTGQIANPVKQSNKMPRLSSTPLPRVREE</sequence>
<feature type="compositionally biased region" description="Acidic residues" evidence="1">
    <location>
        <begin position="853"/>
        <end position="866"/>
    </location>
</feature>
<evidence type="ECO:0000313" key="3">
    <source>
        <dbReference type="EMBL" id="CAF9929385.1"/>
    </source>
</evidence>
<feature type="region of interest" description="Disordered" evidence="1">
    <location>
        <begin position="760"/>
        <end position="1077"/>
    </location>
</feature>
<feature type="compositionally biased region" description="Polar residues" evidence="1">
    <location>
        <begin position="361"/>
        <end position="377"/>
    </location>
</feature>
<feature type="transmembrane region" description="Helical" evidence="2">
    <location>
        <begin position="37"/>
        <end position="62"/>
    </location>
</feature>
<feature type="region of interest" description="Disordered" evidence="1">
    <location>
        <begin position="195"/>
        <end position="282"/>
    </location>
</feature>
<feature type="compositionally biased region" description="Polar residues" evidence="1">
    <location>
        <begin position="422"/>
        <end position="437"/>
    </location>
</feature>
<reference evidence="3" key="1">
    <citation type="submission" date="2021-03" db="EMBL/GenBank/DDBJ databases">
        <authorList>
            <person name="Tagirdzhanova G."/>
        </authorList>
    </citation>
    <scope>NUCLEOTIDE SEQUENCE</scope>
</reference>
<feature type="compositionally biased region" description="Basic and acidic residues" evidence="1">
    <location>
        <begin position="517"/>
        <end position="526"/>
    </location>
</feature>
<evidence type="ECO:0000313" key="4">
    <source>
        <dbReference type="Proteomes" id="UP000664521"/>
    </source>
</evidence>
<feature type="region of interest" description="Disordered" evidence="1">
    <location>
        <begin position="358"/>
        <end position="389"/>
    </location>
</feature>
<gene>
    <name evidence="3" type="ORF">HETSPECPRED_007360</name>
</gene>
<feature type="compositionally biased region" description="Polar residues" evidence="1">
    <location>
        <begin position="782"/>
        <end position="793"/>
    </location>
</feature>
<comment type="caution">
    <text evidence="3">The sequence shown here is derived from an EMBL/GenBank/DDBJ whole genome shotgun (WGS) entry which is preliminary data.</text>
</comment>
<accession>A0A8H3FSW1</accession>
<feature type="compositionally biased region" description="Polar residues" evidence="1">
    <location>
        <begin position="1003"/>
        <end position="1012"/>
    </location>
</feature>
<keyword evidence="2" id="KW-1133">Transmembrane helix</keyword>
<keyword evidence="4" id="KW-1185">Reference proteome</keyword>